<accession>A0A0A9C5W3</accession>
<sequence>MFLSLQLCKPRAVALYFKDSISIGHGQAWTEFHACSTAS</sequence>
<organism evidence="1">
    <name type="scientific">Arundo donax</name>
    <name type="common">Giant reed</name>
    <name type="synonym">Donax arundinaceus</name>
    <dbReference type="NCBI Taxonomy" id="35708"/>
    <lineage>
        <taxon>Eukaryota</taxon>
        <taxon>Viridiplantae</taxon>
        <taxon>Streptophyta</taxon>
        <taxon>Embryophyta</taxon>
        <taxon>Tracheophyta</taxon>
        <taxon>Spermatophyta</taxon>
        <taxon>Magnoliopsida</taxon>
        <taxon>Liliopsida</taxon>
        <taxon>Poales</taxon>
        <taxon>Poaceae</taxon>
        <taxon>PACMAD clade</taxon>
        <taxon>Arundinoideae</taxon>
        <taxon>Arundineae</taxon>
        <taxon>Arundo</taxon>
    </lineage>
</organism>
<protein>
    <submittedName>
        <fullName evidence="1">Uncharacterized protein</fullName>
    </submittedName>
</protein>
<dbReference type="AlphaFoldDB" id="A0A0A9C5W3"/>
<evidence type="ECO:0000313" key="1">
    <source>
        <dbReference type="EMBL" id="JAD70961.1"/>
    </source>
</evidence>
<dbReference type="EMBL" id="GBRH01226934">
    <property type="protein sequence ID" value="JAD70961.1"/>
    <property type="molecule type" value="Transcribed_RNA"/>
</dbReference>
<proteinExistence type="predicted"/>
<reference evidence="1" key="2">
    <citation type="journal article" date="2015" name="Data Brief">
        <title>Shoot transcriptome of the giant reed, Arundo donax.</title>
        <authorList>
            <person name="Barrero R.A."/>
            <person name="Guerrero F.D."/>
            <person name="Moolhuijzen P."/>
            <person name="Goolsby J.A."/>
            <person name="Tidwell J."/>
            <person name="Bellgard S.E."/>
            <person name="Bellgard M.I."/>
        </authorList>
    </citation>
    <scope>NUCLEOTIDE SEQUENCE</scope>
    <source>
        <tissue evidence="1">Shoot tissue taken approximately 20 cm above the soil surface</tissue>
    </source>
</reference>
<reference evidence="1" key="1">
    <citation type="submission" date="2014-09" db="EMBL/GenBank/DDBJ databases">
        <authorList>
            <person name="Magalhaes I.L.F."/>
            <person name="Oliveira U."/>
            <person name="Santos F.R."/>
            <person name="Vidigal T.H.D.A."/>
            <person name="Brescovit A.D."/>
            <person name="Santos A.J."/>
        </authorList>
    </citation>
    <scope>NUCLEOTIDE SEQUENCE</scope>
    <source>
        <tissue evidence="1">Shoot tissue taken approximately 20 cm above the soil surface</tissue>
    </source>
</reference>
<name>A0A0A9C5W3_ARUDO</name>